<feature type="compositionally biased region" description="Basic and acidic residues" evidence="1">
    <location>
        <begin position="156"/>
        <end position="166"/>
    </location>
</feature>
<feature type="region of interest" description="Disordered" evidence="1">
    <location>
        <begin position="252"/>
        <end position="355"/>
    </location>
</feature>
<feature type="compositionally biased region" description="Basic and acidic residues" evidence="1">
    <location>
        <begin position="133"/>
        <end position="144"/>
    </location>
</feature>
<dbReference type="GO" id="GO:0017025">
    <property type="term" value="F:TBP-class protein binding"/>
    <property type="evidence" value="ECO:0007669"/>
    <property type="project" value="TreeGrafter"/>
</dbReference>
<evidence type="ECO:0000256" key="1">
    <source>
        <dbReference type="SAM" id="MobiDB-lite"/>
    </source>
</evidence>
<dbReference type="AlphaFoldDB" id="A0AAJ0M3P4"/>
<feature type="region of interest" description="Disordered" evidence="1">
    <location>
        <begin position="22"/>
        <end position="74"/>
    </location>
</feature>
<feature type="compositionally biased region" description="Basic and acidic residues" evidence="1">
    <location>
        <begin position="303"/>
        <end position="351"/>
    </location>
</feature>
<keyword evidence="4" id="KW-1185">Reference proteome</keyword>
<organism evidence="3 4">
    <name type="scientific">Chaetomium strumarium</name>
    <dbReference type="NCBI Taxonomy" id="1170767"/>
    <lineage>
        <taxon>Eukaryota</taxon>
        <taxon>Fungi</taxon>
        <taxon>Dikarya</taxon>
        <taxon>Ascomycota</taxon>
        <taxon>Pezizomycotina</taxon>
        <taxon>Sordariomycetes</taxon>
        <taxon>Sordariomycetidae</taxon>
        <taxon>Sordariales</taxon>
        <taxon>Chaetomiaceae</taxon>
        <taxon>Chaetomium</taxon>
    </lineage>
</organism>
<feature type="domain" description="Extracellular mutant protein 11 C-terminal" evidence="2">
    <location>
        <begin position="451"/>
        <end position="583"/>
    </location>
</feature>
<dbReference type="InterPro" id="IPR029178">
    <property type="entry name" value="Ecm11_C"/>
</dbReference>
<feature type="region of interest" description="Disordered" evidence="1">
    <location>
        <begin position="396"/>
        <end position="452"/>
    </location>
</feature>
<evidence type="ECO:0000313" key="3">
    <source>
        <dbReference type="EMBL" id="KAK3307594.1"/>
    </source>
</evidence>
<protein>
    <submittedName>
        <fullName evidence="3">Extracellular mutant protein 11-domain-containing protein</fullName>
    </submittedName>
</protein>
<proteinExistence type="predicted"/>
<dbReference type="GeneID" id="87881172"/>
<sequence length="592" mass="65659">MRLSMMPTTKKKLGSIGLFMRQADGTVGGGPGSNPRAGVVGLPATPAPASSGHGSRPGSHATSHAQPPQLQPPPEITAARQERQLPDTPATARTLPVPKAGWYAAASQPTAAMSVPAEHYHPMQRTRTAASDTGRETQRGHNAWEDSTIASMFGDNESRSASDRLRAHQGGHGRHYSDAPPPQRTRQLQPALTQPKPDEKLNLPFVIGEGGLLKVVPAPSAHQAPETVPVANNAMPGGIFEDQSVKTEDVFQETPQLYETPTRRSGLRRTRLAYRDTRDTKSNGSPQRSGSGYSPESQSLDLSPERQADAGNHIDKIRLQERLSRDRERQRERERERERERQRQREHELQHKRSTIFENLTPLEFDDPDFNDTKAAAVASSTGVDPEALKEALERTPRANRQPPPQQLFPAQANPFNEAPSPLGRTASRRLQEPSKDVASTTSRKRRQSLDYDDAELHGMSYADLHKQAFDFDPQAAALQQAAVPPAGGSIEERLEHYKSKGSMDQHEFFTRISIDEWDEAGDWFLAQFGSIMQRLKQARKAKRQLVQQFEDEIAAREEAVRSKIDGIGRTLEDLKQEGQTMMQGKDVDVEL</sequence>
<reference evidence="3" key="2">
    <citation type="submission" date="2023-06" db="EMBL/GenBank/DDBJ databases">
        <authorList>
            <consortium name="Lawrence Berkeley National Laboratory"/>
            <person name="Mondo S.J."/>
            <person name="Hensen N."/>
            <person name="Bonometti L."/>
            <person name="Westerberg I."/>
            <person name="Brannstrom I.O."/>
            <person name="Guillou S."/>
            <person name="Cros-Aarteil S."/>
            <person name="Calhoun S."/>
            <person name="Haridas S."/>
            <person name="Kuo A."/>
            <person name="Pangilinan J."/>
            <person name="Riley R."/>
            <person name="Labutti K."/>
            <person name="Andreopoulos B."/>
            <person name="Lipzen A."/>
            <person name="Chen C."/>
            <person name="Yanf M."/>
            <person name="Daum C."/>
            <person name="Ng V."/>
            <person name="Clum A."/>
            <person name="Steindorff A."/>
            <person name="Ohm R."/>
            <person name="Martin F."/>
            <person name="Silar P."/>
            <person name="Natvig D."/>
            <person name="Lalanne C."/>
            <person name="Gautier V."/>
            <person name="Ament-Velasquez S.L."/>
            <person name="Kruys A."/>
            <person name="Hutchinson M.I."/>
            <person name="Powell A.J."/>
            <person name="Barry K."/>
            <person name="Miller A.N."/>
            <person name="Grigoriev I.V."/>
            <person name="Debuchy R."/>
            <person name="Gladieux P."/>
            <person name="Thoren M.H."/>
            <person name="Johannesson H."/>
        </authorList>
    </citation>
    <scope>NUCLEOTIDE SEQUENCE</scope>
    <source>
        <strain evidence="3">CBS 333.67</strain>
    </source>
</reference>
<evidence type="ECO:0000259" key="2">
    <source>
        <dbReference type="Pfam" id="PF15463"/>
    </source>
</evidence>
<comment type="caution">
    <text evidence="3">The sequence shown here is derived from an EMBL/GenBank/DDBJ whole genome shotgun (WGS) entry which is preliminary data.</text>
</comment>
<dbReference type="PANTHER" id="PTHR28244">
    <property type="entry name" value="RNA POLYMERASE I-SPECIFIC TRANSCRIPTION INITIATION FACTOR RRN11"/>
    <property type="match status" value="1"/>
</dbReference>
<dbReference type="EMBL" id="JAUDZG010000003">
    <property type="protein sequence ID" value="KAK3307594.1"/>
    <property type="molecule type" value="Genomic_DNA"/>
</dbReference>
<dbReference type="Proteomes" id="UP001273166">
    <property type="component" value="Unassembled WGS sequence"/>
</dbReference>
<gene>
    <name evidence="3" type="ORF">B0T15DRAFT_183530</name>
</gene>
<name>A0AAJ0M3P4_9PEZI</name>
<dbReference type="GO" id="GO:0070860">
    <property type="term" value="C:RNA polymerase I core factor complex"/>
    <property type="evidence" value="ECO:0007669"/>
    <property type="project" value="TreeGrafter"/>
</dbReference>
<feature type="region of interest" description="Disordered" evidence="1">
    <location>
        <begin position="121"/>
        <end position="203"/>
    </location>
</feature>
<evidence type="ECO:0000313" key="4">
    <source>
        <dbReference type="Proteomes" id="UP001273166"/>
    </source>
</evidence>
<dbReference type="InterPro" id="IPR053029">
    <property type="entry name" value="RNA_pol_I-specific_init_factor"/>
</dbReference>
<dbReference type="RefSeq" id="XP_062723374.1">
    <property type="nucleotide sequence ID" value="XM_062862343.1"/>
</dbReference>
<accession>A0AAJ0M3P4</accession>
<dbReference type="GO" id="GO:0001164">
    <property type="term" value="F:RNA polymerase I core promoter sequence-specific DNA binding"/>
    <property type="evidence" value="ECO:0007669"/>
    <property type="project" value="TreeGrafter"/>
</dbReference>
<reference evidence="3" key="1">
    <citation type="journal article" date="2023" name="Mol. Phylogenet. Evol.">
        <title>Genome-scale phylogeny and comparative genomics of the fungal order Sordariales.</title>
        <authorList>
            <person name="Hensen N."/>
            <person name="Bonometti L."/>
            <person name="Westerberg I."/>
            <person name="Brannstrom I.O."/>
            <person name="Guillou S."/>
            <person name="Cros-Aarteil S."/>
            <person name="Calhoun S."/>
            <person name="Haridas S."/>
            <person name="Kuo A."/>
            <person name="Mondo S."/>
            <person name="Pangilinan J."/>
            <person name="Riley R."/>
            <person name="LaButti K."/>
            <person name="Andreopoulos B."/>
            <person name="Lipzen A."/>
            <person name="Chen C."/>
            <person name="Yan M."/>
            <person name="Daum C."/>
            <person name="Ng V."/>
            <person name="Clum A."/>
            <person name="Steindorff A."/>
            <person name="Ohm R.A."/>
            <person name="Martin F."/>
            <person name="Silar P."/>
            <person name="Natvig D.O."/>
            <person name="Lalanne C."/>
            <person name="Gautier V."/>
            <person name="Ament-Velasquez S.L."/>
            <person name="Kruys A."/>
            <person name="Hutchinson M.I."/>
            <person name="Powell A.J."/>
            <person name="Barry K."/>
            <person name="Miller A.N."/>
            <person name="Grigoriev I.V."/>
            <person name="Debuchy R."/>
            <person name="Gladieux P."/>
            <person name="Hiltunen Thoren M."/>
            <person name="Johannesson H."/>
        </authorList>
    </citation>
    <scope>NUCLEOTIDE SEQUENCE</scope>
    <source>
        <strain evidence="3">CBS 333.67</strain>
    </source>
</reference>
<dbReference type="GO" id="GO:0042790">
    <property type="term" value="P:nucleolar large rRNA transcription by RNA polymerase I"/>
    <property type="evidence" value="ECO:0007669"/>
    <property type="project" value="TreeGrafter"/>
</dbReference>
<dbReference type="PANTHER" id="PTHR28244:SF3">
    <property type="entry name" value="EXTRACELLULAR MUTANT PROTEIN 11 C-TERMINAL DOMAIN-CONTAINING PROTEIN"/>
    <property type="match status" value="1"/>
</dbReference>
<feature type="compositionally biased region" description="Polar residues" evidence="1">
    <location>
        <begin position="282"/>
        <end position="301"/>
    </location>
</feature>
<dbReference type="Pfam" id="PF15463">
    <property type="entry name" value="ECM11"/>
    <property type="match status" value="1"/>
</dbReference>